<proteinExistence type="predicted"/>
<evidence type="ECO:0000313" key="1">
    <source>
        <dbReference type="EMBL" id="SNY09717.1"/>
    </source>
</evidence>
<accession>A0A285FEQ0</accession>
<reference evidence="1 2" key="1">
    <citation type="submission" date="2017-09" db="EMBL/GenBank/DDBJ databases">
        <authorList>
            <person name="Ehlers B."/>
            <person name="Leendertz F.H."/>
        </authorList>
    </citation>
    <scope>NUCLEOTIDE SEQUENCE [LARGE SCALE GENOMIC DNA]</scope>
    <source>
        <strain evidence="1 2">CGMCC 4.6857</strain>
    </source>
</reference>
<name>A0A285FEQ0_9ACTN</name>
<evidence type="ECO:0000313" key="2">
    <source>
        <dbReference type="Proteomes" id="UP000219612"/>
    </source>
</evidence>
<dbReference type="Pfam" id="PF19698">
    <property type="entry name" value="DUF6197"/>
    <property type="match status" value="1"/>
</dbReference>
<sequence length="373" mass="40419">MNPTHHQENNTPEPHHEDSTLVRDLVSLLGDDTRFRATISQALPDPQDLARLLPDVVTKPGGHHRECCCFLCQGDDDQAIAEWDGQPWTVVNARRCLDCNEPLIGVYAWDEQLCPNCVTMIPAQPGESPTGFETVGSPNITHTVVLRLAARYLERHGWIQGAYYDATTGVFTPPADMAGAIGMVCYGGPVDAPSQHFDDPGFLDFEQAVLHLDRWLLVHDGTQSYEFNDAHGRRVEDVIAVLREAASTPADELIDALRAGTRLPLAIERCLVPTGKAGDQPTAEQPSEHVDYPHQPGTLYDCPACEASCFCASGVLCVHCALLAEKDSDGSHCLFCGAPGGYPYCQRSQGPMSCLDVVTGENAERAAQGGDGQ</sequence>
<keyword evidence="2" id="KW-1185">Reference proteome</keyword>
<dbReference type="EMBL" id="OBDY01000001">
    <property type="protein sequence ID" value="SNY09717.1"/>
    <property type="molecule type" value="Genomic_DNA"/>
</dbReference>
<dbReference type="AlphaFoldDB" id="A0A285FEQ0"/>
<gene>
    <name evidence="1" type="ORF">SAMN05421748_101897</name>
</gene>
<dbReference type="Proteomes" id="UP000219612">
    <property type="component" value="Unassembled WGS sequence"/>
</dbReference>
<protein>
    <submittedName>
        <fullName evidence="1">Uncharacterized protein</fullName>
    </submittedName>
</protein>
<organism evidence="1 2">
    <name type="scientific">Paractinoplanes atraurantiacus</name>
    <dbReference type="NCBI Taxonomy" id="1036182"/>
    <lineage>
        <taxon>Bacteria</taxon>
        <taxon>Bacillati</taxon>
        <taxon>Actinomycetota</taxon>
        <taxon>Actinomycetes</taxon>
        <taxon>Micromonosporales</taxon>
        <taxon>Micromonosporaceae</taxon>
        <taxon>Paractinoplanes</taxon>
    </lineage>
</organism>
<dbReference type="InterPro" id="IPR045677">
    <property type="entry name" value="DUF6197"/>
</dbReference>